<feature type="region of interest" description="Disordered" evidence="5">
    <location>
        <begin position="501"/>
        <end position="538"/>
    </location>
</feature>
<feature type="transmembrane region" description="Helical" evidence="6">
    <location>
        <begin position="376"/>
        <end position="398"/>
    </location>
</feature>
<feature type="transmembrane region" description="Helical" evidence="6">
    <location>
        <begin position="134"/>
        <end position="158"/>
    </location>
</feature>
<keyword evidence="2 6" id="KW-0812">Transmembrane</keyword>
<dbReference type="Gene3D" id="1.20.1250.20">
    <property type="entry name" value="MFS general substrate transporter like domains"/>
    <property type="match status" value="1"/>
</dbReference>
<dbReference type="GO" id="GO:0016020">
    <property type="term" value="C:membrane"/>
    <property type="evidence" value="ECO:0007669"/>
    <property type="project" value="UniProtKB-SubCell"/>
</dbReference>
<evidence type="ECO:0000313" key="7">
    <source>
        <dbReference type="EMBL" id="KAK2150097.1"/>
    </source>
</evidence>
<dbReference type="GO" id="GO:0022857">
    <property type="term" value="F:transmembrane transporter activity"/>
    <property type="evidence" value="ECO:0007669"/>
    <property type="project" value="InterPro"/>
</dbReference>
<organism evidence="7 8">
    <name type="scientific">Paralvinella palmiformis</name>
    <dbReference type="NCBI Taxonomy" id="53620"/>
    <lineage>
        <taxon>Eukaryota</taxon>
        <taxon>Metazoa</taxon>
        <taxon>Spiralia</taxon>
        <taxon>Lophotrochozoa</taxon>
        <taxon>Annelida</taxon>
        <taxon>Polychaeta</taxon>
        <taxon>Sedentaria</taxon>
        <taxon>Canalipalpata</taxon>
        <taxon>Terebellida</taxon>
        <taxon>Terebelliformia</taxon>
        <taxon>Alvinellidae</taxon>
        <taxon>Paralvinella</taxon>
    </lineage>
</organism>
<dbReference type="InterPro" id="IPR011701">
    <property type="entry name" value="MFS"/>
</dbReference>
<feature type="transmembrane region" description="Helical" evidence="6">
    <location>
        <begin position="439"/>
        <end position="462"/>
    </location>
</feature>
<feature type="transmembrane region" description="Helical" evidence="6">
    <location>
        <begin position="108"/>
        <end position="128"/>
    </location>
</feature>
<keyword evidence="8" id="KW-1185">Reference proteome</keyword>
<evidence type="ECO:0000313" key="8">
    <source>
        <dbReference type="Proteomes" id="UP001208570"/>
    </source>
</evidence>
<evidence type="ECO:0000256" key="2">
    <source>
        <dbReference type="ARBA" id="ARBA00022692"/>
    </source>
</evidence>
<accession>A0AAD9MY43</accession>
<dbReference type="Proteomes" id="UP001208570">
    <property type="component" value="Unassembled WGS sequence"/>
</dbReference>
<dbReference type="PANTHER" id="PTHR23507:SF1">
    <property type="entry name" value="FI18259P1-RELATED"/>
    <property type="match status" value="1"/>
</dbReference>
<dbReference type="SUPFAM" id="SSF103473">
    <property type="entry name" value="MFS general substrate transporter"/>
    <property type="match status" value="1"/>
</dbReference>
<evidence type="ECO:0000256" key="4">
    <source>
        <dbReference type="ARBA" id="ARBA00023136"/>
    </source>
</evidence>
<feature type="compositionally biased region" description="Basic and acidic residues" evidence="5">
    <location>
        <begin position="525"/>
        <end position="538"/>
    </location>
</feature>
<protein>
    <submittedName>
        <fullName evidence="7">Uncharacterized protein</fullName>
    </submittedName>
</protein>
<proteinExistence type="predicted"/>
<feature type="transmembrane region" description="Helical" evidence="6">
    <location>
        <begin position="178"/>
        <end position="197"/>
    </location>
</feature>
<comment type="caution">
    <text evidence="7">The sequence shown here is derived from an EMBL/GenBank/DDBJ whole genome shotgun (WGS) entry which is preliminary data.</text>
</comment>
<dbReference type="Pfam" id="PF07690">
    <property type="entry name" value="MFS_1"/>
    <property type="match status" value="1"/>
</dbReference>
<keyword evidence="4 6" id="KW-0472">Membrane</keyword>
<gene>
    <name evidence="7" type="ORF">LSH36_424g02097</name>
</gene>
<evidence type="ECO:0000256" key="6">
    <source>
        <dbReference type="SAM" id="Phobius"/>
    </source>
</evidence>
<keyword evidence="3 6" id="KW-1133">Transmembrane helix</keyword>
<dbReference type="EMBL" id="JAODUP010000424">
    <property type="protein sequence ID" value="KAK2150097.1"/>
    <property type="molecule type" value="Genomic_DNA"/>
</dbReference>
<dbReference type="InterPro" id="IPR036259">
    <property type="entry name" value="MFS_trans_sf"/>
</dbReference>
<feature type="transmembrane region" description="Helical" evidence="6">
    <location>
        <begin position="203"/>
        <end position="224"/>
    </location>
</feature>
<evidence type="ECO:0000256" key="5">
    <source>
        <dbReference type="SAM" id="MobiDB-lite"/>
    </source>
</evidence>
<feature type="transmembrane region" description="Helical" evidence="6">
    <location>
        <begin position="351"/>
        <end position="370"/>
    </location>
</feature>
<evidence type="ECO:0000256" key="1">
    <source>
        <dbReference type="ARBA" id="ARBA00004141"/>
    </source>
</evidence>
<feature type="compositionally biased region" description="Acidic residues" evidence="5">
    <location>
        <begin position="513"/>
        <end position="524"/>
    </location>
</feature>
<dbReference type="AlphaFoldDB" id="A0AAD9MY43"/>
<feature type="transmembrane region" description="Helical" evidence="6">
    <location>
        <begin position="76"/>
        <end position="96"/>
    </location>
</feature>
<dbReference type="PANTHER" id="PTHR23507">
    <property type="entry name" value="ZGC:174356"/>
    <property type="match status" value="1"/>
</dbReference>
<feature type="transmembrane region" description="Helical" evidence="6">
    <location>
        <begin position="319"/>
        <end position="339"/>
    </location>
</feature>
<comment type="subcellular location">
    <subcellularLocation>
        <location evidence="1">Membrane</location>
        <topology evidence="1">Multi-pass membrane protein</topology>
    </subcellularLocation>
</comment>
<reference evidence="7" key="1">
    <citation type="journal article" date="2023" name="Mol. Biol. Evol.">
        <title>Third-Generation Sequencing Reveals the Adaptive Role of the Epigenome in Three Deep-Sea Polychaetes.</title>
        <authorList>
            <person name="Perez M."/>
            <person name="Aroh O."/>
            <person name="Sun Y."/>
            <person name="Lan Y."/>
            <person name="Juniper S.K."/>
            <person name="Young C.R."/>
            <person name="Angers B."/>
            <person name="Qian P.Y."/>
        </authorList>
    </citation>
    <scope>NUCLEOTIDE SEQUENCE</scope>
    <source>
        <strain evidence="7">P08H-3</strain>
    </source>
</reference>
<evidence type="ECO:0000256" key="3">
    <source>
        <dbReference type="ARBA" id="ARBA00022989"/>
    </source>
</evidence>
<sequence length="538" mass="59353">MAQSEKTPWDCCDSNFIVIEIIFFLFKVGDAMLDPAARLFIYQGVCLQHFPNGSTCANLEFYPKEEDFVQKRSASYIMYFKLLLNLPAVFLGLFCGAWSDRVGRKLPVLMSPLGTILGVMCLMMSMMVPGEGGFLGLVLLGATIRGAFGKSAVITMALHSYVSDTSDREQRTRRLGKLLAMNFYGYFTGSLLVGALLEICSFDVIFCTVVFAQCICVLVTVLFMKDSAPPNPKGDLHEGKAFGVDDNGSGGGKSKKLPFHWHHVVDSINVLVRPRENKGRCLLLLFFFTIIAQQVCKSGETDTTLLFVEKSPLQWNRSLYGFLLATDYACLGLAVFLLLPILIRLLDLNDLTLVLIGLAFKMLRLMVLAFSTETWMVYLSVVVGCPSAMIISGAKSLISKSVDEDEMGKTFSLLSAGETVSNLLGSVFFISVYTGTFRVFAGMTFVIDAAFHGLLFVVLVSFGRRVMARSRLADVQETLGIKETPVLNYGAAETKYVPLLANGRKPSGQPLLEETEETDSEYEYEQDKNDSKRADGAK</sequence>
<name>A0AAD9MY43_9ANNE</name>